<evidence type="ECO:0000256" key="1">
    <source>
        <dbReference type="ARBA" id="ARBA00007626"/>
    </source>
</evidence>
<dbReference type="PANTHER" id="PTHR47939:SF10">
    <property type="entry name" value="PENTACOTRIPEPTIDE-REPEAT REGION OF PRORP DOMAIN-CONTAINING PROTEIN"/>
    <property type="match status" value="1"/>
</dbReference>
<gene>
    <name evidence="4" type="ORF">F0562_025504</name>
</gene>
<evidence type="ECO:0000313" key="4">
    <source>
        <dbReference type="EMBL" id="KAA8538812.1"/>
    </source>
</evidence>
<dbReference type="Gene3D" id="1.25.40.10">
    <property type="entry name" value="Tetratricopeptide repeat domain"/>
    <property type="match status" value="3"/>
</dbReference>
<feature type="repeat" description="PPR" evidence="3">
    <location>
        <begin position="542"/>
        <end position="577"/>
    </location>
</feature>
<dbReference type="EMBL" id="CM018037">
    <property type="protein sequence ID" value="KAA8538812.1"/>
    <property type="molecule type" value="Genomic_DNA"/>
</dbReference>
<dbReference type="InterPro" id="IPR002885">
    <property type="entry name" value="PPR_rpt"/>
</dbReference>
<organism evidence="4 5">
    <name type="scientific">Nyssa sinensis</name>
    <dbReference type="NCBI Taxonomy" id="561372"/>
    <lineage>
        <taxon>Eukaryota</taxon>
        <taxon>Viridiplantae</taxon>
        <taxon>Streptophyta</taxon>
        <taxon>Embryophyta</taxon>
        <taxon>Tracheophyta</taxon>
        <taxon>Spermatophyta</taxon>
        <taxon>Magnoliopsida</taxon>
        <taxon>eudicotyledons</taxon>
        <taxon>Gunneridae</taxon>
        <taxon>Pentapetalae</taxon>
        <taxon>asterids</taxon>
        <taxon>Cornales</taxon>
        <taxon>Nyssaceae</taxon>
        <taxon>Nyssa</taxon>
    </lineage>
</organism>
<dbReference type="NCBIfam" id="TIGR00756">
    <property type="entry name" value="PPR"/>
    <property type="match status" value="2"/>
</dbReference>
<name>A0A5J5BA32_9ASTE</name>
<evidence type="ECO:0000313" key="5">
    <source>
        <dbReference type="Proteomes" id="UP000325577"/>
    </source>
</evidence>
<protein>
    <recommendedName>
        <fullName evidence="6">Smr domain-containing protein</fullName>
    </recommendedName>
</protein>
<reference evidence="4 5" key="1">
    <citation type="submission" date="2019-09" db="EMBL/GenBank/DDBJ databases">
        <title>A chromosome-level genome assembly of the Chinese tupelo Nyssa sinensis.</title>
        <authorList>
            <person name="Yang X."/>
            <person name="Kang M."/>
            <person name="Yang Y."/>
            <person name="Xiong H."/>
            <person name="Wang M."/>
            <person name="Zhang Z."/>
            <person name="Wang Z."/>
            <person name="Wu H."/>
            <person name="Ma T."/>
            <person name="Liu J."/>
            <person name="Xi Z."/>
        </authorList>
    </citation>
    <scope>NUCLEOTIDE SEQUENCE [LARGE SCALE GENOMIC DNA]</scope>
    <source>
        <strain evidence="4">J267</strain>
        <tissue evidence="4">Leaf</tissue>
    </source>
</reference>
<evidence type="ECO:0000256" key="2">
    <source>
        <dbReference type="ARBA" id="ARBA00022737"/>
    </source>
</evidence>
<evidence type="ECO:0000256" key="3">
    <source>
        <dbReference type="PROSITE-ProRule" id="PRU00708"/>
    </source>
</evidence>
<comment type="similarity">
    <text evidence="1">Belongs to the PPR family. P subfamily.</text>
</comment>
<keyword evidence="2" id="KW-0677">Repeat</keyword>
<feature type="repeat" description="PPR" evidence="3">
    <location>
        <begin position="437"/>
        <end position="471"/>
    </location>
</feature>
<feature type="repeat" description="PPR" evidence="3">
    <location>
        <begin position="507"/>
        <end position="541"/>
    </location>
</feature>
<dbReference type="InterPro" id="IPR011990">
    <property type="entry name" value="TPR-like_helical_dom_sf"/>
</dbReference>
<feature type="repeat" description="PPR" evidence="3">
    <location>
        <begin position="472"/>
        <end position="506"/>
    </location>
</feature>
<dbReference type="Pfam" id="PF13041">
    <property type="entry name" value="PPR_2"/>
    <property type="match status" value="2"/>
</dbReference>
<dbReference type="OrthoDB" id="185373at2759"/>
<dbReference type="Pfam" id="PF01535">
    <property type="entry name" value="PPR"/>
    <property type="match status" value="1"/>
</dbReference>
<proteinExistence type="inferred from homology"/>
<accession>A0A5J5BA32</accession>
<dbReference type="PANTHER" id="PTHR47939">
    <property type="entry name" value="MEMBRANE-ASSOCIATED SALT-INDUCIBLE PROTEIN-LIKE"/>
    <property type="match status" value="1"/>
</dbReference>
<dbReference type="Proteomes" id="UP000325577">
    <property type="component" value="Linkage Group LG14"/>
</dbReference>
<dbReference type="InterPro" id="IPR050667">
    <property type="entry name" value="PPR-containing_protein"/>
</dbReference>
<keyword evidence="5" id="KW-1185">Reference proteome</keyword>
<sequence>MWRSVVAARRSSLSKHAGAGWPLLKLLSVQNHPPQVPHFQTLILIQFPSPSHFSTPAVSPKAPLYQNPRFFSHDSLNHSSNDNVEPHIESPISVTNEDHAFSDRTSPFDEIPCSVSSEFVEPASSSILDETSDTLMRDGFVSGDDKSVEGETHEVDLEQLESVLSLLQSSGVVGSLESSLDSMDLNLHEEFVIRVLETPFIPGENLIEFFKWASKKPEFSVTTQAVDALVCAICSGLRKKDAYALWDFIKEVGEKENGLLNTEILNELISLFSRLGKGKAGFEVFNKFGEFGCNLNAETYYFTIEALCRRSIFDWACSVCEKMLNARDLPDNERIGKIISYLCKGSKAKDAHFVYLLAKEMNRYPPRSCANFLISSLCREDETVHLALEMLEDFSGEERKYAIKPFSSVVRGLSRIKDVEGANKLLFKMIDAGPPPGNAVFNSIINSLSKAGDMEEAMKMMKIMESRGLKPDVYTYSVIMSGYAKGGGMDQACRVLAEAKQNHSKLTPVTYHTLIRGYCKLEEFDKALTLLAEMKEYGVQPNADEYNKLIQSLCLKALNWATAEKLLEEMKENGLHLNGITKGLIRAVRELEEEEGKSEEDNGKLGHHNNFQKIDHHNSNLHSTTTIVNHNGKLDHHNNNFQKIDHHYSNFIFTTLGNQFQDKDSFSLMHVPGFIERVEELKSTDVDEILIDEWVLWRKTWVLWRKTFHANSVYCGRVLQKLTLEILKRLAIVKIQFCGGTKPLMKTVEKSATDLTTLLIEIFNRNESLQKSPLYIVPGSFEGKHAVTFGLPALKAIEARKLKLNLGGNC</sequence>
<evidence type="ECO:0008006" key="6">
    <source>
        <dbReference type="Google" id="ProtNLM"/>
    </source>
</evidence>
<dbReference type="PROSITE" id="PS51375">
    <property type="entry name" value="PPR"/>
    <property type="match status" value="4"/>
</dbReference>
<dbReference type="AlphaFoldDB" id="A0A5J5BA32"/>